<dbReference type="GO" id="GO:0005506">
    <property type="term" value="F:iron ion binding"/>
    <property type="evidence" value="ECO:0007669"/>
    <property type="project" value="InterPro"/>
</dbReference>
<evidence type="ECO:0000313" key="9">
    <source>
        <dbReference type="EMBL" id="KAJ6641903.1"/>
    </source>
</evidence>
<dbReference type="InterPro" id="IPR050479">
    <property type="entry name" value="CYP11_CYP27_families"/>
</dbReference>
<keyword evidence="6 8" id="KW-0408">Iron</keyword>
<organism evidence="9 10">
    <name type="scientific">Pseudolycoriella hygida</name>
    <dbReference type="NCBI Taxonomy" id="35572"/>
    <lineage>
        <taxon>Eukaryota</taxon>
        <taxon>Metazoa</taxon>
        <taxon>Ecdysozoa</taxon>
        <taxon>Arthropoda</taxon>
        <taxon>Hexapoda</taxon>
        <taxon>Insecta</taxon>
        <taxon>Pterygota</taxon>
        <taxon>Neoptera</taxon>
        <taxon>Endopterygota</taxon>
        <taxon>Diptera</taxon>
        <taxon>Nematocera</taxon>
        <taxon>Sciaroidea</taxon>
        <taxon>Sciaridae</taxon>
        <taxon>Pseudolycoriella</taxon>
    </lineage>
</organism>
<comment type="cofactor">
    <cofactor evidence="1 8">
        <name>heme</name>
        <dbReference type="ChEBI" id="CHEBI:30413"/>
    </cofactor>
</comment>
<keyword evidence="7" id="KW-0503">Monooxygenase</keyword>
<comment type="caution">
    <text evidence="9">The sequence shown here is derived from an EMBL/GenBank/DDBJ whole genome shotgun (WGS) entry which is preliminary data.</text>
</comment>
<dbReference type="PRINTS" id="PR00463">
    <property type="entry name" value="EP450I"/>
</dbReference>
<keyword evidence="5" id="KW-0560">Oxidoreductase</keyword>
<dbReference type="SUPFAM" id="SSF48264">
    <property type="entry name" value="Cytochrome P450"/>
    <property type="match status" value="1"/>
</dbReference>
<reference evidence="9" key="1">
    <citation type="submission" date="2022-07" db="EMBL/GenBank/DDBJ databases">
        <authorList>
            <person name="Trinca V."/>
            <person name="Uliana J.V.C."/>
            <person name="Torres T.T."/>
            <person name="Ward R.J."/>
            <person name="Monesi N."/>
        </authorList>
    </citation>
    <scope>NUCLEOTIDE SEQUENCE</scope>
    <source>
        <strain evidence="9">HSMRA1968</strain>
        <tissue evidence="9">Whole embryos</tissue>
    </source>
</reference>
<dbReference type="Pfam" id="PF00067">
    <property type="entry name" value="p450"/>
    <property type="match status" value="1"/>
</dbReference>
<proteinExistence type="inferred from homology"/>
<accession>A0A9Q0N1K0</accession>
<dbReference type="GO" id="GO:0016705">
    <property type="term" value="F:oxidoreductase activity, acting on paired donors, with incorporation or reduction of molecular oxygen"/>
    <property type="evidence" value="ECO:0007669"/>
    <property type="project" value="InterPro"/>
</dbReference>
<dbReference type="Gene3D" id="1.10.630.10">
    <property type="entry name" value="Cytochrome P450"/>
    <property type="match status" value="1"/>
</dbReference>
<evidence type="ECO:0000256" key="6">
    <source>
        <dbReference type="ARBA" id="ARBA00023004"/>
    </source>
</evidence>
<dbReference type="GO" id="GO:0004497">
    <property type="term" value="F:monooxygenase activity"/>
    <property type="evidence" value="ECO:0007669"/>
    <property type="project" value="UniProtKB-KW"/>
</dbReference>
<name>A0A9Q0N1K0_9DIPT</name>
<keyword evidence="4 8" id="KW-0479">Metal-binding</keyword>
<dbReference type="InterPro" id="IPR036396">
    <property type="entry name" value="Cyt_P450_sf"/>
</dbReference>
<evidence type="ECO:0000256" key="5">
    <source>
        <dbReference type="ARBA" id="ARBA00023002"/>
    </source>
</evidence>
<evidence type="ECO:0000256" key="2">
    <source>
        <dbReference type="ARBA" id="ARBA00010617"/>
    </source>
</evidence>
<dbReference type="OrthoDB" id="3945418at2759"/>
<keyword evidence="3 8" id="KW-0349">Heme</keyword>
<sequence length="495" mass="56667">MFFKEKLIRLCVRSRFHTRRFISSDKSKDAEFSTRNATFVLPFESIPMARSLPLIGTKLDLIMSGFGKRLHEVIDNRHQTLGPIFREPVEGSAAHLIFLNSSEMMREMFIYEGKYPKHPLPDAWTLYNDVHSCKRGLFFMDDEEWLINRKIMNGILLRNDFQLAQSVIENVSDNLIHEWNCNFCEEENFAVVTGLMSSLYTWSIKVLVYLMIGETHGEKNHEINKLLPEFSLVVQKVFEHTAPLMIIPPTFARKYKLNIWHQFENSVTRTLEIANDIVDVGLKMNGNGLLKEMQAHNMSTEVIKRIFADLIIAAGDTTAYTTQWALFLLSTNVSEQSKIREQLDKSNFETPLIRGTVRESLRLFPVATFIGRILPVEGIIGNYRIPEHTPVIASMYSIGRDAENFPNPDKFNPSRWLRDTSGNLHGVYRPNMPYAIGVRSCVGQKLANSMMHTILSKILRNFELNLMNSNPVGVVMRLIAVPSAPIMLGIKRLSV</sequence>
<keyword evidence="10" id="KW-1185">Reference proteome</keyword>
<dbReference type="InterPro" id="IPR001128">
    <property type="entry name" value="Cyt_P450"/>
</dbReference>
<evidence type="ECO:0000256" key="4">
    <source>
        <dbReference type="ARBA" id="ARBA00022723"/>
    </source>
</evidence>
<dbReference type="Proteomes" id="UP001151699">
    <property type="component" value="Chromosome B"/>
</dbReference>
<comment type="similarity">
    <text evidence="2">Belongs to the cytochrome P450 family.</text>
</comment>
<dbReference type="AlphaFoldDB" id="A0A9Q0N1K0"/>
<feature type="binding site" description="axial binding residue" evidence="8">
    <location>
        <position position="441"/>
    </location>
    <ligand>
        <name>heme</name>
        <dbReference type="ChEBI" id="CHEBI:30413"/>
    </ligand>
    <ligandPart>
        <name>Fe</name>
        <dbReference type="ChEBI" id="CHEBI:18248"/>
    </ligandPart>
</feature>
<dbReference type="PANTHER" id="PTHR24279">
    <property type="entry name" value="CYTOCHROME P450"/>
    <property type="match status" value="1"/>
</dbReference>
<evidence type="ECO:0000256" key="8">
    <source>
        <dbReference type="PIRSR" id="PIRSR602401-1"/>
    </source>
</evidence>
<evidence type="ECO:0000256" key="3">
    <source>
        <dbReference type="ARBA" id="ARBA00022617"/>
    </source>
</evidence>
<dbReference type="GO" id="GO:0020037">
    <property type="term" value="F:heme binding"/>
    <property type="evidence" value="ECO:0007669"/>
    <property type="project" value="InterPro"/>
</dbReference>
<dbReference type="EMBL" id="WJQU01000002">
    <property type="protein sequence ID" value="KAJ6641903.1"/>
    <property type="molecule type" value="Genomic_DNA"/>
</dbReference>
<evidence type="ECO:0000256" key="7">
    <source>
        <dbReference type="ARBA" id="ARBA00023033"/>
    </source>
</evidence>
<evidence type="ECO:0000313" key="10">
    <source>
        <dbReference type="Proteomes" id="UP001151699"/>
    </source>
</evidence>
<protein>
    <submittedName>
        <fullName evidence="9">Cytochrome P450, mitochondrial</fullName>
    </submittedName>
</protein>
<dbReference type="PANTHER" id="PTHR24279:SF120">
    <property type="entry name" value="CYTOCHROME P450"/>
    <property type="match status" value="1"/>
</dbReference>
<gene>
    <name evidence="9" type="primary">sad</name>
    <name evidence="9" type="ORF">Bhyg_06848</name>
</gene>
<evidence type="ECO:0000256" key="1">
    <source>
        <dbReference type="ARBA" id="ARBA00001971"/>
    </source>
</evidence>
<dbReference type="PRINTS" id="PR00385">
    <property type="entry name" value="P450"/>
</dbReference>
<dbReference type="InterPro" id="IPR002401">
    <property type="entry name" value="Cyt_P450_E_grp-I"/>
</dbReference>